<evidence type="ECO:0000313" key="6">
    <source>
        <dbReference type="Proteomes" id="UP000325577"/>
    </source>
</evidence>
<dbReference type="InterPro" id="IPR013783">
    <property type="entry name" value="Ig-like_fold"/>
</dbReference>
<dbReference type="AlphaFoldDB" id="A0A5J5BQ60"/>
<dbReference type="SUPFAM" id="SSF49354">
    <property type="entry name" value="PapD-like"/>
    <property type="match status" value="1"/>
</dbReference>
<dbReference type="InterPro" id="IPR016763">
    <property type="entry name" value="VAP"/>
</dbReference>
<gene>
    <name evidence="5" type="ORF">F0562_019764</name>
</gene>
<protein>
    <recommendedName>
        <fullName evidence="4">MSP domain-containing protein</fullName>
    </recommendedName>
</protein>
<keyword evidence="3" id="KW-1133">Transmembrane helix</keyword>
<dbReference type="PANTHER" id="PTHR10809">
    <property type="entry name" value="VESICLE-ASSOCIATED MEMBRANE PROTEIN-ASSOCIATED PROTEIN"/>
    <property type="match status" value="1"/>
</dbReference>
<dbReference type="EMBL" id="CM018033">
    <property type="protein sequence ID" value="KAA8545019.1"/>
    <property type="molecule type" value="Genomic_DNA"/>
</dbReference>
<dbReference type="PIRSF" id="PIRSF019693">
    <property type="entry name" value="VAMP-associated"/>
    <property type="match status" value="1"/>
</dbReference>
<proteinExistence type="inferred from homology"/>
<evidence type="ECO:0000259" key="4">
    <source>
        <dbReference type="PROSITE" id="PS50202"/>
    </source>
</evidence>
<dbReference type="InterPro" id="IPR000535">
    <property type="entry name" value="MSP_dom"/>
</dbReference>
<evidence type="ECO:0000313" key="5">
    <source>
        <dbReference type="EMBL" id="KAA8545019.1"/>
    </source>
</evidence>
<dbReference type="PANTHER" id="PTHR10809:SF45">
    <property type="entry name" value="VESICLE-ASSOCIATED PROTEIN 2-2"/>
    <property type="match status" value="1"/>
</dbReference>
<evidence type="ECO:0000256" key="1">
    <source>
        <dbReference type="ARBA" id="ARBA00008932"/>
    </source>
</evidence>
<dbReference type="PROSITE" id="PS50202">
    <property type="entry name" value="MSP"/>
    <property type="match status" value="1"/>
</dbReference>
<sequence length="282" mass="32131">MYTELLDIQPRDLKFMFELKKQSSCSVQLINKSNHHVAYKVKTTSPKKYCVRPTTGIIKPKSTCDFTVTMQAHRLAPPDLICKDKFLVQSTVVPIGTTDEDITPSMFAKDDGKYVEESKMKVILVSPPHSPVISPINGVLKPVPIYEASILKDQVLNTFESLTPPNMVIQNVEESKVENGEELKPAIDNTMKDVEELKLVKDIEETRSKLNELESKLREAEVTISKLTEERRFVAQEKESLRLELAWLRSKRSVRRVQVGFPLRFVCLVALVSVMLGFFLHR</sequence>
<feature type="coiled-coil region" evidence="2">
    <location>
        <begin position="196"/>
        <end position="244"/>
    </location>
</feature>
<organism evidence="5 6">
    <name type="scientific">Nyssa sinensis</name>
    <dbReference type="NCBI Taxonomy" id="561372"/>
    <lineage>
        <taxon>Eukaryota</taxon>
        <taxon>Viridiplantae</taxon>
        <taxon>Streptophyta</taxon>
        <taxon>Embryophyta</taxon>
        <taxon>Tracheophyta</taxon>
        <taxon>Spermatophyta</taxon>
        <taxon>Magnoliopsida</taxon>
        <taxon>eudicotyledons</taxon>
        <taxon>Gunneridae</taxon>
        <taxon>Pentapetalae</taxon>
        <taxon>asterids</taxon>
        <taxon>Cornales</taxon>
        <taxon>Nyssaceae</taxon>
        <taxon>Nyssa</taxon>
    </lineage>
</organism>
<dbReference type="InterPro" id="IPR008962">
    <property type="entry name" value="PapD-like_sf"/>
</dbReference>
<keyword evidence="2" id="KW-0175">Coiled coil</keyword>
<dbReference type="Proteomes" id="UP000325577">
    <property type="component" value="Linkage Group LG10"/>
</dbReference>
<dbReference type="Pfam" id="PF00635">
    <property type="entry name" value="Motile_Sperm"/>
    <property type="match status" value="1"/>
</dbReference>
<accession>A0A5J5BQ60</accession>
<keyword evidence="3" id="KW-0472">Membrane</keyword>
<dbReference type="GO" id="GO:0090158">
    <property type="term" value="P:endoplasmic reticulum membrane organization"/>
    <property type="evidence" value="ECO:0007669"/>
    <property type="project" value="TreeGrafter"/>
</dbReference>
<evidence type="ECO:0000256" key="3">
    <source>
        <dbReference type="SAM" id="Phobius"/>
    </source>
</evidence>
<dbReference type="GO" id="GO:0061817">
    <property type="term" value="P:endoplasmic reticulum-plasma membrane tethering"/>
    <property type="evidence" value="ECO:0007669"/>
    <property type="project" value="TreeGrafter"/>
</dbReference>
<evidence type="ECO:0000256" key="2">
    <source>
        <dbReference type="SAM" id="Coils"/>
    </source>
</evidence>
<dbReference type="GO" id="GO:0005886">
    <property type="term" value="C:plasma membrane"/>
    <property type="evidence" value="ECO:0007669"/>
    <property type="project" value="TreeGrafter"/>
</dbReference>
<keyword evidence="3" id="KW-0812">Transmembrane</keyword>
<feature type="domain" description="MSP" evidence="4">
    <location>
        <begin position="5"/>
        <end position="125"/>
    </location>
</feature>
<dbReference type="OrthoDB" id="264603at2759"/>
<dbReference type="Gene3D" id="2.60.40.10">
    <property type="entry name" value="Immunoglobulins"/>
    <property type="match status" value="1"/>
</dbReference>
<feature type="transmembrane region" description="Helical" evidence="3">
    <location>
        <begin position="261"/>
        <end position="280"/>
    </location>
</feature>
<reference evidence="5 6" key="1">
    <citation type="submission" date="2019-09" db="EMBL/GenBank/DDBJ databases">
        <title>A chromosome-level genome assembly of the Chinese tupelo Nyssa sinensis.</title>
        <authorList>
            <person name="Yang X."/>
            <person name="Kang M."/>
            <person name="Yang Y."/>
            <person name="Xiong H."/>
            <person name="Wang M."/>
            <person name="Zhang Z."/>
            <person name="Wang Z."/>
            <person name="Wu H."/>
            <person name="Ma T."/>
            <person name="Liu J."/>
            <person name="Xi Z."/>
        </authorList>
    </citation>
    <scope>NUCLEOTIDE SEQUENCE [LARGE SCALE GENOMIC DNA]</scope>
    <source>
        <strain evidence="5">J267</strain>
        <tissue evidence="5">Leaf</tissue>
    </source>
</reference>
<name>A0A5J5BQ60_9ASTE</name>
<dbReference type="GO" id="GO:0005789">
    <property type="term" value="C:endoplasmic reticulum membrane"/>
    <property type="evidence" value="ECO:0007669"/>
    <property type="project" value="InterPro"/>
</dbReference>
<comment type="similarity">
    <text evidence="1">Belongs to the VAMP-associated protein (VAP) (TC 9.B.17) family.</text>
</comment>
<keyword evidence="6" id="KW-1185">Reference proteome</keyword>
<dbReference type="FunFam" id="2.60.40.10:FF:000813">
    <property type="entry name" value="Vesicle-associated protein 1-1"/>
    <property type="match status" value="1"/>
</dbReference>